<reference evidence="4" key="1">
    <citation type="submission" date="2024-02" db="UniProtKB">
        <authorList>
            <consortium name="WormBaseParasite"/>
        </authorList>
    </citation>
    <scope>IDENTIFICATION</scope>
</reference>
<protein>
    <submittedName>
        <fullName evidence="4">Uncharacterized protein</fullName>
    </submittedName>
</protein>
<evidence type="ECO:0000256" key="1">
    <source>
        <dbReference type="SAM" id="Coils"/>
    </source>
</evidence>
<sequence length="511" mass="60133">MELDNSLLSDEPTNKKFIEKGKCDSLPLFIFASLLIFFGIALGFVIINWDFDKSLSRPRRYLETSTEENAPLNVCRKQLENLQEKLNDKTFQLEHRKEDIDRIQIEAETLKQRLSKLEEEKLALREEIELKKLQAENPFDSHQLNISLLAKSPHERHEFINEKEKKCSTPLLSIVILVIFSAIVMVIIFLRWDLNNYHPKRSDSKTCNQNDMLKAWRIEVDHLQEELREKTSLLELQEFMRKDDIDRLQSEAIVLKQRLSDCQRDEQKLPESRKLKELQEGIQLVERLIEIQKNQSDEYRLEKLLSMAKKPFNSQQVDKSLLSIPNKPINRDAIKKEKWHSKPLFIFTSMLIFVGIVLGIIMINWDFDKSRSRTRRNLETCNDQNATLTICRKQLDHLQEKLREKTNLEVQRKDEIDRLHVEAVVLKQRLSECQEEKLALREEIELKKLKAALDVVDKLIESIKNQTGSHQLGVKYHHREFSFNYNSSPKVSNKFSSISAMFLLILVQATF</sequence>
<feature type="transmembrane region" description="Helical" evidence="2">
    <location>
        <begin position="28"/>
        <end position="51"/>
    </location>
</feature>
<accession>A0AAF3EKI7</accession>
<dbReference type="AlphaFoldDB" id="A0AAF3EKI7"/>
<evidence type="ECO:0000313" key="4">
    <source>
        <dbReference type="WBParaSite" id="MBELARI_LOCUS14470.1"/>
    </source>
</evidence>
<feature type="coiled-coil region" evidence="1">
    <location>
        <begin position="388"/>
        <end position="466"/>
    </location>
</feature>
<feature type="coiled-coil region" evidence="1">
    <location>
        <begin position="72"/>
        <end position="136"/>
    </location>
</feature>
<keyword evidence="1" id="KW-0175">Coiled coil</keyword>
<evidence type="ECO:0000256" key="2">
    <source>
        <dbReference type="SAM" id="Phobius"/>
    </source>
</evidence>
<name>A0AAF3EKI7_9BILA</name>
<dbReference type="Proteomes" id="UP000887575">
    <property type="component" value="Unassembled WGS sequence"/>
</dbReference>
<feature type="coiled-coil region" evidence="1">
    <location>
        <begin position="213"/>
        <end position="302"/>
    </location>
</feature>
<feature type="transmembrane region" description="Helical" evidence="2">
    <location>
        <begin position="344"/>
        <end position="367"/>
    </location>
</feature>
<proteinExistence type="predicted"/>
<evidence type="ECO:0000313" key="3">
    <source>
        <dbReference type="Proteomes" id="UP000887575"/>
    </source>
</evidence>
<dbReference type="WBParaSite" id="MBELARI_LOCUS14470.1">
    <property type="protein sequence ID" value="MBELARI_LOCUS14470.1"/>
    <property type="gene ID" value="MBELARI_LOCUS14470"/>
</dbReference>
<keyword evidence="3" id="KW-1185">Reference proteome</keyword>
<organism evidence="3 4">
    <name type="scientific">Mesorhabditis belari</name>
    <dbReference type="NCBI Taxonomy" id="2138241"/>
    <lineage>
        <taxon>Eukaryota</taxon>
        <taxon>Metazoa</taxon>
        <taxon>Ecdysozoa</taxon>
        <taxon>Nematoda</taxon>
        <taxon>Chromadorea</taxon>
        <taxon>Rhabditida</taxon>
        <taxon>Rhabditina</taxon>
        <taxon>Rhabditomorpha</taxon>
        <taxon>Rhabditoidea</taxon>
        <taxon>Rhabditidae</taxon>
        <taxon>Mesorhabditinae</taxon>
        <taxon>Mesorhabditis</taxon>
    </lineage>
</organism>
<keyword evidence="2" id="KW-1133">Transmembrane helix</keyword>
<feature type="transmembrane region" description="Helical" evidence="2">
    <location>
        <begin position="171"/>
        <end position="192"/>
    </location>
</feature>
<keyword evidence="2" id="KW-0472">Membrane</keyword>
<keyword evidence="2" id="KW-0812">Transmembrane</keyword>